<dbReference type="PROSITE" id="PS51186">
    <property type="entry name" value="GNAT"/>
    <property type="match status" value="1"/>
</dbReference>
<dbReference type="PANTHER" id="PTHR43877:SF2">
    <property type="entry name" value="AMINOALKYLPHOSPHONATE N-ACETYLTRANSFERASE-RELATED"/>
    <property type="match status" value="1"/>
</dbReference>
<name>A0ABT9PAM6_9ACTN</name>
<organism evidence="4 5">
    <name type="scientific">Kineosporia succinea</name>
    <dbReference type="NCBI Taxonomy" id="84632"/>
    <lineage>
        <taxon>Bacteria</taxon>
        <taxon>Bacillati</taxon>
        <taxon>Actinomycetota</taxon>
        <taxon>Actinomycetes</taxon>
        <taxon>Kineosporiales</taxon>
        <taxon>Kineosporiaceae</taxon>
        <taxon>Kineosporia</taxon>
    </lineage>
</organism>
<dbReference type="RefSeq" id="WP_307248191.1">
    <property type="nucleotide sequence ID" value="NZ_JAUSQZ010000001.1"/>
</dbReference>
<comment type="caution">
    <text evidence="4">The sequence shown here is derived from an EMBL/GenBank/DDBJ whole genome shotgun (WGS) entry which is preliminary data.</text>
</comment>
<evidence type="ECO:0000256" key="2">
    <source>
        <dbReference type="ARBA" id="ARBA00023315"/>
    </source>
</evidence>
<evidence type="ECO:0000256" key="1">
    <source>
        <dbReference type="ARBA" id="ARBA00022679"/>
    </source>
</evidence>
<dbReference type="InterPro" id="IPR016181">
    <property type="entry name" value="Acyl_CoA_acyltransferase"/>
</dbReference>
<protein>
    <submittedName>
        <fullName evidence="4">GNAT superfamily N-acetyltransferase</fullName>
    </submittedName>
</protein>
<dbReference type="InterPro" id="IPR000182">
    <property type="entry name" value="GNAT_dom"/>
</dbReference>
<dbReference type="Gene3D" id="3.40.630.30">
    <property type="match status" value="1"/>
</dbReference>
<reference evidence="4 5" key="1">
    <citation type="submission" date="2023-07" db="EMBL/GenBank/DDBJ databases">
        <title>Sequencing the genomes of 1000 actinobacteria strains.</title>
        <authorList>
            <person name="Klenk H.-P."/>
        </authorList>
    </citation>
    <scope>NUCLEOTIDE SEQUENCE [LARGE SCALE GENOMIC DNA]</scope>
    <source>
        <strain evidence="4 5">DSM 44388</strain>
    </source>
</reference>
<keyword evidence="5" id="KW-1185">Reference proteome</keyword>
<evidence type="ECO:0000259" key="3">
    <source>
        <dbReference type="PROSITE" id="PS51186"/>
    </source>
</evidence>
<keyword evidence="1" id="KW-0808">Transferase</keyword>
<dbReference type="Pfam" id="PF00583">
    <property type="entry name" value="Acetyltransf_1"/>
    <property type="match status" value="1"/>
</dbReference>
<evidence type="ECO:0000313" key="4">
    <source>
        <dbReference type="EMBL" id="MDP9829734.1"/>
    </source>
</evidence>
<evidence type="ECO:0000313" key="5">
    <source>
        <dbReference type="Proteomes" id="UP001235712"/>
    </source>
</evidence>
<dbReference type="PANTHER" id="PTHR43877">
    <property type="entry name" value="AMINOALKYLPHOSPHONATE N-ACETYLTRANSFERASE-RELATED-RELATED"/>
    <property type="match status" value="1"/>
</dbReference>
<keyword evidence="2" id="KW-0012">Acyltransferase</keyword>
<dbReference type="Proteomes" id="UP001235712">
    <property type="component" value="Unassembled WGS sequence"/>
</dbReference>
<accession>A0ABT9PAM6</accession>
<feature type="domain" description="N-acetyltransferase" evidence="3">
    <location>
        <begin position="4"/>
        <end position="155"/>
    </location>
</feature>
<dbReference type="InterPro" id="IPR050832">
    <property type="entry name" value="Bact_Acetyltransf"/>
</dbReference>
<dbReference type="CDD" id="cd04301">
    <property type="entry name" value="NAT_SF"/>
    <property type="match status" value="1"/>
</dbReference>
<dbReference type="EMBL" id="JAUSQZ010000001">
    <property type="protein sequence ID" value="MDP9829734.1"/>
    <property type="molecule type" value="Genomic_DNA"/>
</dbReference>
<proteinExistence type="predicted"/>
<sequence length="155" mass="16969">MTGGRVRVATLSDLDALIELRTEMFRATGEHTAHPEWPGRAARWFTARIDHPDHHLSVVEVQGQAVACALGSLSESQPRPARPFGLDLHVSNVVTLPEFRGRGHAGAALRAVLDWGRSRPGPVRARLFATPEGKSLYEREGFRVSAWPSMGAELS</sequence>
<dbReference type="SUPFAM" id="SSF55729">
    <property type="entry name" value="Acyl-CoA N-acyltransferases (Nat)"/>
    <property type="match status" value="1"/>
</dbReference>
<gene>
    <name evidence="4" type="ORF">J2S57_005483</name>
</gene>